<dbReference type="Gene3D" id="3.40.630.10">
    <property type="entry name" value="Zn peptidases"/>
    <property type="match status" value="1"/>
</dbReference>
<dbReference type="EMBL" id="JAEDAH010000020">
    <property type="protein sequence ID" value="MCA6062866.1"/>
    <property type="molecule type" value="Genomic_DNA"/>
</dbReference>
<evidence type="ECO:0000256" key="1">
    <source>
        <dbReference type="ARBA" id="ARBA00022670"/>
    </source>
</evidence>
<dbReference type="InterPro" id="IPR051458">
    <property type="entry name" value="Cyt/Met_Dipeptidase"/>
</dbReference>
<dbReference type="InterPro" id="IPR002933">
    <property type="entry name" value="Peptidase_M20"/>
</dbReference>
<keyword evidence="5" id="KW-1185">Reference proteome</keyword>
<dbReference type="PANTHER" id="PTHR43270">
    <property type="entry name" value="BETA-ALA-HIS DIPEPTIDASE"/>
    <property type="match status" value="1"/>
</dbReference>
<evidence type="ECO:0000313" key="5">
    <source>
        <dbReference type="Proteomes" id="UP000714380"/>
    </source>
</evidence>
<keyword evidence="2" id="KW-0479">Metal-binding</keyword>
<accession>A0ABS7ZQV8</accession>
<reference evidence="4 5" key="1">
    <citation type="submission" date="2020-12" db="EMBL/GenBank/DDBJ databases">
        <title>Novel Thalassolituus-related marine hydrocarbonoclastic bacteria mediated algae-derived hydrocarbons mineralization in twilight zone of the northern South China Sea.</title>
        <authorList>
            <person name="Dong C."/>
        </authorList>
    </citation>
    <scope>NUCLEOTIDE SEQUENCE [LARGE SCALE GENOMIC DNA]</scope>
    <source>
        <strain evidence="4 5">IMCC1826</strain>
    </source>
</reference>
<evidence type="ECO:0000256" key="3">
    <source>
        <dbReference type="ARBA" id="ARBA00022801"/>
    </source>
</evidence>
<dbReference type="PANTHER" id="PTHR43270:SF8">
    <property type="entry name" value="DI- AND TRIPEPTIDASE DUG2-RELATED"/>
    <property type="match status" value="1"/>
</dbReference>
<organism evidence="4 5">
    <name type="scientific">Thalassolituus marinus</name>
    <dbReference type="NCBI Taxonomy" id="671053"/>
    <lineage>
        <taxon>Bacteria</taxon>
        <taxon>Pseudomonadati</taxon>
        <taxon>Pseudomonadota</taxon>
        <taxon>Gammaproteobacteria</taxon>
        <taxon>Oceanospirillales</taxon>
        <taxon>Oceanospirillaceae</taxon>
        <taxon>Thalassolituus</taxon>
    </lineage>
</organism>
<name>A0ABS7ZQV8_9GAMM</name>
<dbReference type="RefSeq" id="WP_225672299.1">
    <property type="nucleotide sequence ID" value="NZ_JAEDAH010000020.1"/>
</dbReference>
<gene>
    <name evidence="4" type="ORF">I9W95_04510</name>
</gene>
<proteinExistence type="predicted"/>
<protein>
    <submittedName>
        <fullName evidence="4">M20/M25/M40 family metallo-hydrolase</fullName>
    </submittedName>
</protein>
<dbReference type="SUPFAM" id="SSF53187">
    <property type="entry name" value="Zn-dependent exopeptidases"/>
    <property type="match status" value="1"/>
</dbReference>
<sequence length="308" mass="33576">MVVNESGIGHGISHGIDQLDFSAYLKDLAALIAMESVSGHAQGNAAVITFLQQRLAAIGFEVEIHGAEQTDQPLIIARWVKGSGPVLVMYNHYDVEAIAESEQWLSEPFTLTARDERLWARGIADNKAVLLARLAVLEARIEQGEPLPDLVWLIQGEEEVGSPVAHELMPDILGSLNAFICLEETGYVRDGVPLIFYRTPTNAAESGLAANELLSSLNSALYAGAGRFENRTLSKFGPCPMVSNLPAGAFYLGFGPNDYQARIHRDNESMSDTLLQQYLSVFDDFLDWTINTMTHTGICSGTCNECVA</sequence>
<keyword evidence="1" id="KW-0645">Protease</keyword>
<evidence type="ECO:0000313" key="4">
    <source>
        <dbReference type="EMBL" id="MCA6062866.1"/>
    </source>
</evidence>
<dbReference type="Proteomes" id="UP000714380">
    <property type="component" value="Unassembled WGS sequence"/>
</dbReference>
<comment type="caution">
    <text evidence="4">The sequence shown here is derived from an EMBL/GenBank/DDBJ whole genome shotgun (WGS) entry which is preliminary data.</text>
</comment>
<keyword evidence="3" id="KW-0378">Hydrolase</keyword>
<dbReference type="Pfam" id="PF01546">
    <property type="entry name" value="Peptidase_M20"/>
    <property type="match status" value="1"/>
</dbReference>
<evidence type="ECO:0000256" key="2">
    <source>
        <dbReference type="ARBA" id="ARBA00022723"/>
    </source>
</evidence>